<dbReference type="Proteomes" id="UP000051084">
    <property type="component" value="Unassembled WGS sequence"/>
</dbReference>
<comment type="caution">
    <text evidence="3">The sequence shown here is derived from an EMBL/GenBank/DDBJ whole genome shotgun (WGS) entry which is preliminary data.</text>
</comment>
<keyword evidence="4" id="KW-1185">Reference proteome</keyword>
<dbReference type="EMBL" id="AZGC01000003">
    <property type="protein sequence ID" value="KRL96538.1"/>
    <property type="molecule type" value="Genomic_DNA"/>
</dbReference>
<keyword evidence="1" id="KW-0732">Signal</keyword>
<dbReference type="Pfam" id="PF16729">
    <property type="entry name" value="DUF5067"/>
    <property type="match status" value="1"/>
</dbReference>
<dbReference type="InterPro" id="IPR031989">
    <property type="entry name" value="DUF5067"/>
</dbReference>
<name>A0A0R1UYJ5_9LACO</name>
<gene>
    <name evidence="3" type="ORF">FC21_GL000910</name>
</gene>
<dbReference type="Gene3D" id="2.60.40.1240">
    <property type="match status" value="1"/>
</dbReference>
<evidence type="ECO:0000313" key="4">
    <source>
        <dbReference type="Proteomes" id="UP000051084"/>
    </source>
</evidence>
<feature type="domain" description="DUF5067" evidence="2">
    <location>
        <begin position="37"/>
        <end position="159"/>
    </location>
</feature>
<dbReference type="RefSeq" id="WP_056995189.1">
    <property type="nucleotide sequence ID" value="NZ_AZGC01000003.1"/>
</dbReference>
<protein>
    <recommendedName>
        <fullName evidence="2">DUF5067 domain-containing protein</fullName>
    </recommendedName>
</protein>
<organism evidence="3 4">
    <name type="scientific">Limosilactobacillus equigenerosi DSM 18793 = JCM 14505</name>
    <dbReference type="NCBI Taxonomy" id="1423742"/>
    <lineage>
        <taxon>Bacteria</taxon>
        <taxon>Bacillati</taxon>
        <taxon>Bacillota</taxon>
        <taxon>Bacilli</taxon>
        <taxon>Lactobacillales</taxon>
        <taxon>Lactobacillaceae</taxon>
        <taxon>Limosilactobacillus</taxon>
    </lineage>
</organism>
<evidence type="ECO:0000313" key="3">
    <source>
        <dbReference type="EMBL" id="KRL96538.1"/>
    </source>
</evidence>
<dbReference type="AlphaFoldDB" id="A0A0R1UYJ5"/>
<accession>A0A0R1UYJ5</accession>
<dbReference type="PATRIC" id="fig|1423742.4.peg.947"/>
<proteinExistence type="predicted"/>
<dbReference type="STRING" id="417373.GCA_001570685_01309"/>
<reference evidence="3 4" key="1">
    <citation type="journal article" date="2015" name="Genome Announc.">
        <title>Expanding the biotechnology potential of lactobacilli through comparative genomics of 213 strains and associated genera.</title>
        <authorList>
            <person name="Sun Z."/>
            <person name="Harris H.M."/>
            <person name="McCann A."/>
            <person name="Guo C."/>
            <person name="Argimon S."/>
            <person name="Zhang W."/>
            <person name="Yang X."/>
            <person name="Jeffery I.B."/>
            <person name="Cooney J.C."/>
            <person name="Kagawa T.F."/>
            <person name="Liu W."/>
            <person name="Song Y."/>
            <person name="Salvetti E."/>
            <person name="Wrobel A."/>
            <person name="Rasinkangas P."/>
            <person name="Parkhill J."/>
            <person name="Rea M.C."/>
            <person name="O'Sullivan O."/>
            <person name="Ritari J."/>
            <person name="Douillard F.P."/>
            <person name="Paul Ross R."/>
            <person name="Yang R."/>
            <person name="Briner A.E."/>
            <person name="Felis G.E."/>
            <person name="de Vos W.M."/>
            <person name="Barrangou R."/>
            <person name="Klaenhammer T.R."/>
            <person name="Caufield P.W."/>
            <person name="Cui Y."/>
            <person name="Zhang H."/>
            <person name="O'Toole P.W."/>
        </authorList>
    </citation>
    <scope>NUCLEOTIDE SEQUENCE [LARGE SCALE GENOMIC DNA]</scope>
    <source>
        <strain evidence="3 4">DSM 18793</strain>
    </source>
</reference>
<dbReference type="OrthoDB" id="2190227at2"/>
<dbReference type="InterPro" id="IPR029050">
    <property type="entry name" value="Immunoprotect_excell_Ig-like"/>
</dbReference>
<sequence length="188" mass="20461">MNKLITTTTAVLATMVVGTVAIPSIGKFNDTANASLLKKKYYFDGKTANIKDLKITIDKVSFYHGDDTTDGKDIIVFDYTITNKSNKEINALIGWDAVFNAYQKNKNTEGKLTVAGLPSDTDNEILDNQTQTINKGGNVKCRVAYEIDSNSKPIVLKATRGDDGNYLGKKTYKVGNFVGSVSGDDLTN</sequence>
<evidence type="ECO:0000256" key="1">
    <source>
        <dbReference type="ARBA" id="ARBA00022729"/>
    </source>
</evidence>
<evidence type="ECO:0000259" key="2">
    <source>
        <dbReference type="Pfam" id="PF16729"/>
    </source>
</evidence>